<organism evidence="2 3">
    <name type="scientific">Nocardia panacis</name>
    <dbReference type="NCBI Taxonomy" id="2340916"/>
    <lineage>
        <taxon>Bacteria</taxon>
        <taxon>Bacillati</taxon>
        <taxon>Actinomycetota</taxon>
        <taxon>Actinomycetes</taxon>
        <taxon>Mycobacteriales</taxon>
        <taxon>Nocardiaceae</taxon>
        <taxon>Nocardia</taxon>
    </lineage>
</organism>
<name>A0A3A4KGU7_9NOCA</name>
<dbReference type="EMBL" id="QZFU01000023">
    <property type="protein sequence ID" value="RJO73699.1"/>
    <property type="molecule type" value="Genomic_DNA"/>
</dbReference>
<evidence type="ECO:0000313" key="3">
    <source>
        <dbReference type="Proteomes" id="UP000266677"/>
    </source>
</evidence>
<gene>
    <name evidence="2" type="ORF">D5S18_21235</name>
</gene>
<feature type="region of interest" description="Disordered" evidence="1">
    <location>
        <begin position="1"/>
        <end position="52"/>
    </location>
</feature>
<evidence type="ECO:0000313" key="2">
    <source>
        <dbReference type="EMBL" id="RJO73699.1"/>
    </source>
</evidence>
<accession>A0A3A4KGU7</accession>
<evidence type="ECO:0000256" key="1">
    <source>
        <dbReference type="SAM" id="MobiDB-lite"/>
    </source>
</evidence>
<evidence type="ECO:0008006" key="4">
    <source>
        <dbReference type="Google" id="ProtNLM"/>
    </source>
</evidence>
<sequence length="137" mass="14780">MRHDPVASRSGRQAISRIHRSARTAVQGPRKPGDRSGAHSGSMRTTDSVASADGTRIVFHTLGDGPPLVIVHGALVTTEAYRPMAELLATSYRVVLIGRRDYAPSGNGPRPSTFIDAPFPTAPCAPWEQPWPTARRD</sequence>
<dbReference type="InterPro" id="IPR029058">
    <property type="entry name" value="AB_hydrolase_fold"/>
</dbReference>
<dbReference type="AlphaFoldDB" id="A0A3A4KGU7"/>
<dbReference type="Gene3D" id="3.40.50.1820">
    <property type="entry name" value="alpha/beta hydrolase"/>
    <property type="match status" value="1"/>
</dbReference>
<comment type="caution">
    <text evidence="2">The sequence shown here is derived from an EMBL/GenBank/DDBJ whole genome shotgun (WGS) entry which is preliminary data.</text>
</comment>
<dbReference type="Proteomes" id="UP000266677">
    <property type="component" value="Unassembled WGS sequence"/>
</dbReference>
<dbReference type="SUPFAM" id="SSF53474">
    <property type="entry name" value="alpha/beta-Hydrolases"/>
    <property type="match status" value="1"/>
</dbReference>
<keyword evidence="3" id="KW-1185">Reference proteome</keyword>
<proteinExistence type="predicted"/>
<protein>
    <recommendedName>
        <fullName evidence="4">Alpha/beta hydrolase</fullName>
    </recommendedName>
</protein>
<reference evidence="2 3" key="1">
    <citation type="submission" date="2018-09" db="EMBL/GenBank/DDBJ databases">
        <title>YIM PH21274 draft genome.</title>
        <authorList>
            <person name="Miao C."/>
        </authorList>
    </citation>
    <scope>NUCLEOTIDE SEQUENCE [LARGE SCALE GENOMIC DNA]</scope>
    <source>
        <strain evidence="2 3">YIM PH 21724</strain>
    </source>
</reference>